<dbReference type="PANTHER" id="PTHR48438">
    <property type="entry name" value="ALPHA-(1,3)-FUCOSYLTRANSFERASE C-RELATED"/>
    <property type="match status" value="1"/>
</dbReference>
<keyword evidence="7" id="KW-0472">Membrane</keyword>
<organism evidence="9">
    <name type="scientific">Gongylonema pulchrum</name>
    <dbReference type="NCBI Taxonomy" id="637853"/>
    <lineage>
        <taxon>Eukaryota</taxon>
        <taxon>Metazoa</taxon>
        <taxon>Ecdysozoa</taxon>
        <taxon>Nematoda</taxon>
        <taxon>Chromadorea</taxon>
        <taxon>Rhabditida</taxon>
        <taxon>Spirurina</taxon>
        <taxon>Spiruromorpha</taxon>
        <taxon>Spiruroidea</taxon>
        <taxon>Gongylonematidae</taxon>
        <taxon>Gongylonema</taxon>
    </lineage>
</organism>
<evidence type="ECO:0000256" key="3">
    <source>
        <dbReference type="ARBA" id="ARBA00008919"/>
    </source>
</evidence>
<dbReference type="Gene3D" id="3.40.50.11660">
    <property type="entry name" value="Glycosyl transferase family 10, C-terminal domain"/>
    <property type="match status" value="1"/>
</dbReference>
<evidence type="ECO:0000313" key="9">
    <source>
        <dbReference type="WBParaSite" id="GPUH_0000840701-mRNA-1"/>
    </source>
</evidence>
<proteinExistence type="inferred from homology"/>
<dbReference type="SUPFAM" id="SSF53756">
    <property type="entry name" value="UDP-Glycosyltransferase/glycogen phosphorylase"/>
    <property type="match status" value="1"/>
</dbReference>
<dbReference type="UniPathway" id="UPA00378"/>
<accession>A0A183DI57</accession>
<dbReference type="InterPro" id="IPR001503">
    <property type="entry name" value="Glyco_trans_10"/>
</dbReference>
<dbReference type="GO" id="GO:0032580">
    <property type="term" value="C:Golgi cisterna membrane"/>
    <property type="evidence" value="ECO:0007669"/>
    <property type="project" value="UniProtKB-SubCell"/>
</dbReference>
<dbReference type="GO" id="GO:0000139">
    <property type="term" value="C:Golgi membrane"/>
    <property type="evidence" value="ECO:0007669"/>
    <property type="project" value="UniProtKB-SubCell"/>
</dbReference>
<evidence type="ECO:0000256" key="6">
    <source>
        <dbReference type="ARBA" id="ARBA00023034"/>
    </source>
</evidence>
<feature type="domain" description="Fucosyltransferase C-terminal" evidence="8">
    <location>
        <begin position="52"/>
        <end position="159"/>
    </location>
</feature>
<evidence type="ECO:0000256" key="2">
    <source>
        <dbReference type="ARBA" id="ARBA00004922"/>
    </source>
</evidence>
<dbReference type="AlphaFoldDB" id="A0A183DI57"/>
<dbReference type="GO" id="GO:0008417">
    <property type="term" value="F:fucosyltransferase activity"/>
    <property type="evidence" value="ECO:0007669"/>
    <property type="project" value="InterPro"/>
</dbReference>
<evidence type="ECO:0000256" key="4">
    <source>
        <dbReference type="ARBA" id="ARBA00022676"/>
    </source>
</evidence>
<keyword evidence="4 7" id="KW-0328">Glycosyltransferase</keyword>
<keyword evidence="5 7" id="KW-0808">Transferase</keyword>
<reference evidence="9" key="1">
    <citation type="submission" date="2016-06" db="UniProtKB">
        <authorList>
            <consortium name="WormBaseParasite"/>
        </authorList>
    </citation>
    <scope>IDENTIFICATION</scope>
</reference>
<dbReference type="WBParaSite" id="GPUH_0000840701-mRNA-1">
    <property type="protein sequence ID" value="GPUH_0000840701-mRNA-1"/>
    <property type="gene ID" value="GPUH_0000840701"/>
</dbReference>
<keyword evidence="7" id="KW-0812">Transmembrane</keyword>
<comment type="similarity">
    <text evidence="3 7">Belongs to the glycosyltransferase 10 family.</text>
</comment>
<keyword evidence="6 7" id="KW-0333">Golgi apparatus</keyword>
<comment type="subcellular location">
    <subcellularLocation>
        <location evidence="1">Golgi apparatus membrane</location>
        <topology evidence="1">Single-pass type II membrane protein</topology>
    </subcellularLocation>
    <subcellularLocation>
        <location evidence="7">Golgi apparatus</location>
        <location evidence="7">Golgi stack membrane</location>
        <topology evidence="7">Single-pass type II membrane protein</topology>
    </subcellularLocation>
</comment>
<sequence length="159" mass="18576">LTIVFFWVFLQNFEIFRTDSDIAVPYGTFKRISSETPKEQIWDWNEVVRIAKGKTKTAFQVVSNCSTKSKRELYVEELKRHMNITLVGNCNNSPCDAECEENLVAQHRFYLAFENSVCRDYITEKSYKRMESLLVPIVFKKTFYELTLPPGSFIAADDF</sequence>
<dbReference type="InterPro" id="IPR055270">
    <property type="entry name" value="Glyco_tran_10_C"/>
</dbReference>
<evidence type="ECO:0000256" key="5">
    <source>
        <dbReference type="ARBA" id="ARBA00022679"/>
    </source>
</evidence>
<dbReference type="Pfam" id="PF00852">
    <property type="entry name" value="Glyco_transf_10"/>
    <property type="match status" value="1"/>
</dbReference>
<evidence type="ECO:0000256" key="1">
    <source>
        <dbReference type="ARBA" id="ARBA00004323"/>
    </source>
</evidence>
<evidence type="ECO:0000256" key="7">
    <source>
        <dbReference type="RuleBase" id="RU003832"/>
    </source>
</evidence>
<comment type="pathway">
    <text evidence="2">Protein modification; protein glycosylation.</text>
</comment>
<evidence type="ECO:0000259" key="8">
    <source>
        <dbReference type="Pfam" id="PF00852"/>
    </source>
</evidence>
<name>A0A183DI57_9BILA</name>
<dbReference type="InterPro" id="IPR038577">
    <property type="entry name" value="GT10-like_C_sf"/>
</dbReference>
<dbReference type="PANTHER" id="PTHR48438:SF1">
    <property type="entry name" value="ALPHA-(1,3)-FUCOSYLTRANSFERASE C-RELATED"/>
    <property type="match status" value="1"/>
</dbReference>
<dbReference type="EC" id="2.4.1.-" evidence="7"/>
<protein>
    <recommendedName>
        <fullName evidence="7">Fucosyltransferase</fullName>
        <ecNumber evidence="7">2.4.1.-</ecNumber>
    </recommendedName>
</protein>